<evidence type="ECO:0000259" key="7">
    <source>
        <dbReference type="Pfam" id="PF02617"/>
    </source>
</evidence>
<sequence length="385" mass="41722">MNAVGGSISSSASLFSLGAVRFFNWPLLISSYSSSPSSKTLISTYSNNKTLKSITMPQSSSSSASTTQPSAAAPVTASPSEVAVEPMKPKPKPWLIVGLGNPGKMYSGTRHNVWLIGNVPVMLAKPQTFMNASGQSLTFGVTLKVGAIVSYHKIPLKQVLVIFDDLDLPFAKLRLLPKGGHGGHNGMRSVIDHFKGSKDFPRLRIGIGRPPGKMNPVSFVMRAFNKQERQELDFAFQNGIEAVRILLLEGDKYALHKQCTNRSFFWSVPAAAAGKGGGVLDIPTREKTKPGREAEFGVRKSRKISPPYRVMLHNDDYNKREYVVQVLMKVIPGMTVDNAVNIMQEAHINGLSVVIICAQADAEEHCTQLRGNGLRSSIEPASGGC</sequence>
<dbReference type="InterPro" id="IPR022935">
    <property type="entry name" value="ClpS"/>
</dbReference>
<dbReference type="HAMAP" id="MF_00302">
    <property type="entry name" value="ClpS"/>
    <property type="match status" value="1"/>
</dbReference>
<dbReference type="EC" id="3.1.1.29" evidence="1"/>
<dbReference type="Pfam" id="PF01195">
    <property type="entry name" value="Pept_tRNA_hydro"/>
    <property type="match status" value="1"/>
</dbReference>
<protein>
    <recommendedName>
        <fullName evidence="1">peptidyl-tRNA hydrolase</fullName>
        <ecNumber evidence="1">3.1.1.29</ecNumber>
    </recommendedName>
</protein>
<evidence type="ECO:0000256" key="1">
    <source>
        <dbReference type="ARBA" id="ARBA00013260"/>
    </source>
</evidence>
<organism evidence="8 9">
    <name type="scientific">Rhododendron griersonianum</name>
    <dbReference type="NCBI Taxonomy" id="479676"/>
    <lineage>
        <taxon>Eukaryota</taxon>
        <taxon>Viridiplantae</taxon>
        <taxon>Streptophyta</taxon>
        <taxon>Embryophyta</taxon>
        <taxon>Tracheophyta</taxon>
        <taxon>Spermatophyta</taxon>
        <taxon>Magnoliopsida</taxon>
        <taxon>eudicotyledons</taxon>
        <taxon>Gunneridae</taxon>
        <taxon>Pentapetalae</taxon>
        <taxon>asterids</taxon>
        <taxon>Ericales</taxon>
        <taxon>Ericaceae</taxon>
        <taxon>Ericoideae</taxon>
        <taxon>Rhodoreae</taxon>
        <taxon>Rhododendron</taxon>
    </lineage>
</organism>
<evidence type="ECO:0000313" key="8">
    <source>
        <dbReference type="EMBL" id="KAG5522611.1"/>
    </source>
</evidence>
<dbReference type="GO" id="GO:0030163">
    <property type="term" value="P:protein catabolic process"/>
    <property type="evidence" value="ECO:0007669"/>
    <property type="project" value="InterPro"/>
</dbReference>
<dbReference type="PROSITE" id="PS01196">
    <property type="entry name" value="PEPT_TRNA_HYDROL_2"/>
    <property type="match status" value="1"/>
</dbReference>
<feature type="compositionally biased region" description="Low complexity" evidence="6">
    <location>
        <begin position="59"/>
        <end position="84"/>
    </location>
</feature>
<keyword evidence="9" id="KW-1185">Reference proteome</keyword>
<feature type="domain" description="Adaptor protein ClpS core" evidence="7">
    <location>
        <begin position="305"/>
        <end position="371"/>
    </location>
</feature>
<dbReference type="FunFam" id="3.30.1390.10:FF:000006">
    <property type="entry name" value="ATP-dependent Clp protease adapter protein CLPS1, chloroplastic"/>
    <property type="match status" value="1"/>
</dbReference>
<evidence type="ECO:0000256" key="6">
    <source>
        <dbReference type="SAM" id="MobiDB-lite"/>
    </source>
</evidence>
<reference evidence="8" key="1">
    <citation type="submission" date="2020-08" db="EMBL/GenBank/DDBJ databases">
        <title>Plant Genome Project.</title>
        <authorList>
            <person name="Zhang R.-G."/>
        </authorList>
    </citation>
    <scope>NUCLEOTIDE SEQUENCE</scope>
    <source>
        <strain evidence="8">WSP0</strain>
        <tissue evidence="8">Leaf</tissue>
    </source>
</reference>
<dbReference type="SUPFAM" id="SSF54736">
    <property type="entry name" value="ClpS-like"/>
    <property type="match status" value="1"/>
</dbReference>
<proteinExistence type="inferred from homology"/>
<keyword evidence="2" id="KW-0820">tRNA-binding</keyword>
<evidence type="ECO:0000256" key="4">
    <source>
        <dbReference type="ARBA" id="ARBA00022884"/>
    </source>
</evidence>
<gene>
    <name evidence="8" type="ORF">RHGRI_034685</name>
</gene>
<dbReference type="AlphaFoldDB" id="A0AAV6I1L2"/>
<keyword evidence="4" id="KW-0694">RNA-binding</keyword>
<dbReference type="InterPro" id="IPR014719">
    <property type="entry name" value="Ribosomal_bL12_C/ClpS-like"/>
</dbReference>
<evidence type="ECO:0000256" key="3">
    <source>
        <dbReference type="ARBA" id="ARBA00022801"/>
    </source>
</evidence>
<dbReference type="Gene3D" id="3.40.50.1470">
    <property type="entry name" value="Peptidyl-tRNA hydrolase"/>
    <property type="match status" value="2"/>
</dbReference>
<dbReference type="Pfam" id="PF02617">
    <property type="entry name" value="ClpS"/>
    <property type="match status" value="1"/>
</dbReference>
<dbReference type="GO" id="GO:0006508">
    <property type="term" value="P:proteolysis"/>
    <property type="evidence" value="ECO:0007669"/>
    <property type="project" value="InterPro"/>
</dbReference>
<dbReference type="InterPro" id="IPR018171">
    <property type="entry name" value="Pept_tRNA_hydro_CS"/>
</dbReference>
<keyword evidence="3" id="KW-0378">Hydrolase</keyword>
<dbReference type="InterPro" id="IPR001328">
    <property type="entry name" value="Pept_tRNA_hydro"/>
</dbReference>
<dbReference type="GO" id="GO:0000049">
    <property type="term" value="F:tRNA binding"/>
    <property type="evidence" value="ECO:0007669"/>
    <property type="project" value="UniProtKB-KW"/>
</dbReference>
<dbReference type="SUPFAM" id="SSF53178">
    <property type="entry name" value="Peptidyl-tRNA hydrolase-like"/>
    <property type="match status" value="1"/>
</dbReference>
<dbReference type="NCBIfam" id="TIGR00447">
    <property type="entry name" value="pth"/>
    <property type="match status" value="1"/>
</dbReference>
<dbReference type="EMBL" id="JACTNZ010000012">
    <property type="protein sequence ID" value="KAG5522611.1"/>
    <property type="molecule type" value="Genomic_DNA"/>
</dbReference>
<accession>A0AAV6I1L2</accession>
<dbReference type="GO" id="GO:0004045">
    <property type="term" value="F:peptidyl-tRNA hydrolase activity"/>
    <property type="evidence" value="ECO:0007669"/>
    <property type="project" value="UniProtKB-EC"/>
</dbReference>
<dbReference type="Gene3D" id="3.30.1390.10">
    <property type="match status" value="1"/>
</dbReference>
<evidence type="ECO:0000256" key="2">
    <source>
        <dbReference type="ARBA" id="ARBA00022555"/>
    </source>
</evidence>
<feature type="region of interest" description="Disordered" evidence="6">
    <location>
        <begin position="56"/>
        <end position="87"/>
    </location>
</feature>
<dbReference type="InterPro" id="IPR036416">
    <property type="entry name" value="Pept_tRNA_hydro_sf"/>
</dbReference>
<dbReference type="Proteomes" id="UP000823749">
    <property type="component" value="Chromosome 12"/>
</dbReference>
<dbReference type="InterPro" id="IPR003769">
    <property type="entry name" value="ClpS_core"/>
</dbReference>
<evidence type="ECO:0000313" key="9">
    <source>
        <dbReference type="Proteomes" id="UP000823749"/>
    </source>
</evidence>
<comment type="similarity">
    <text evidence="5">Belongs to the PTH family.</text>
</comment>
<dbReference type="PANTHER" id="PTHR17224:SF1">
    <property type="entry name" value="PEPTIDYL-TRNA HYDROLASE"/>
    <property type="match status" value="1"/>
</dbReference>
<dbReference type="PANTHER" id="PTHR17224">
    <property type="entry name" value="PEPTIDYL-TRNA HYDROLASE"/>
    <property type="match status" value="1"/>
</dbReference>
<comment type="caution">
    <text evidence="8">The sequence shown here is derived from an EMBL/GenBank/DDBJ whole genome shotgun (WGS) entry which is preliminary data.</text>
</comment>
<name>A0AAV6I1L2_9ERIC</name>
<evidence type="ECO:0000256" key="5">
    <source>
        <dbReference type="ARBA" id="ARBA00038063"/>
    </source>
</evidence>